<protein>
    <submittedName>
        <fullName evidence="1">Uncharacterized protein</fullName>
    </submittedName>
</protein>
<evidence type="ECO:0000313" key="1">
    <source>
        <dbReference type="EnsemblMetazoa" id="CLYHEMP000875.1"/>
    </source>
</evidence>
<keyword evidence="2" id="KW-1185">Reference proteome</keyword>
<dbReference type="EnsemblMetazoa" id="CLYHEMT000875.1">
    <property type="protein sequence ID" value="CLYHEMP000875.1"/>
    <property type="gene ID" value="CLYHEMG000875"/>
</dbReference>
<reference evidence="1" key="1">
    <citation type="submission" date="2021-01" db="UniProtKB">
        <authorList>
            <consortium name="EnsemblMetazoa"/>
        </authorList>
    </citation>
    <scope>IDENTIFICATION</scope>
</reference>
<proteinExistence type="predicted"/>
<sequence>IRKMKQGCAVEDRNYCKKRKDGDPGILSCKAYWCYNNKCNFPNYEKEIDNNKELGNNNGLTGPSKGIVVNNQNFYEEFFSNAVSAKSFGFVTFICCLYAFCCSL</sequence>
<accession>A0A7M5UKL9</accession>
<dbReference type="AlphaFoldDB" id="A0A7M5UKL9"/>
<evidence type="ECO:0000313" key="2">
    <source>
        <dbReference type="Proteomes" id="UP000594262"/>
    </source>
</evidence>
<organism evidence="1 2">
    <name type="scientific">Clytia hemisphaerica</name>
    <dbReference type="NCBI Taxonomy" id="252671"/>
    <lineage>
        <taxon>Eukaryota</taxon>
        <taxon>Metazoa</taxon>
        <taxon>Cnidaria</taxon>
        <taxon>Hydrozoa</taxon>
        <taxon>Hydroidolina</taxon>
        <taxon>Leptothecata</taxon>
        <taxon>Obeliida</taxon>
        <taxon>Clytiidae</taxon>
        <taxon>Clytia</taxon>
    </lineage>
</organism>
<dbReference type="Proteomes" id="UP000594262">
    <property type="component" value="Unplaced"/>
</dbReference>
<name>A0A7M5UKL9_9CNID</name>